<name>A0A8H7W0I0_9HELO</name>
<protein>
    <submittedName>
        <fullName evidence="1">Uncharacterized protein</fullName>
    </submittedName>
</protein>
<organism evidence="1 2">
    <name type="scientific">Cadophora malorum</name>
    <dbReference type="NCBI Taxonomy" id="108018"/>
    <lineage>
        <taxon>Eukaryota</taxon>
        <taxon>Fungi</taxon>
        <taxon>Dikarya</taxon>
        <taxon>Ascomycota</taxon>
        <taxon>Pezizomycotina</taxon>
        <taxon>Leotiomycetes</taxon>
        <taxon>Helotiales</taxon>
        <taxon>Ploettnerulaceae</taxon>
        <taxon>Cadophora</taxon>
    </lineage>
</organism>
<dbReference type="EMBL" id="JAFJYH010000367">
    <property type="protein sequence ID" value="KAG4412585.1"/>
    <property type="molecule type" value="Genomic_DNA"/>
</dbReference>
<proteinExistence type="predicted"/>
<dbReference type="OrthoDB" id="5282002at2759"/>
<dbReference type="Proteomes" id="UP000664132">
    <property type="component" value="Unassembled WGS sequence"/>
</dbReference>
<evidence type="ECO:0000313" key="2">
    <source>
        <dbReference type="Proteomes" id="UP000664132"/>
    </source>
</evidence>
<dbReference type="AlphaFoldDB" id="A0A8H7W0I0"/>
<reference evidence="1" key="1">
    <citation type="submission" date="2021-02" db="EMBL/GenBank/DDBJ databases">
        <title>Genome sequence Cadophora malorum strain M34.</title>
        <authorList>
            <person name="Stefanovic E."/>
            <person name="Vu D."/>
            <person name="Scully C."/>
            <person name="Dijksterhuis J."/>
            <person name="Roader J."/>
            <person name="Houbraken J."/>
        </authorList>
    </citation>
    <scope>NUCLEOTIDE SEQUENCE</scope>
    <source>
        <strain evidence="1">M34</strain>
    </source>
</reference>
<gene>
    <name evidence="1" type="ORF">IFR04_014273</name>
</gene>
<comment type="caution">
    <text evidence="1">The sequence shown here is derived from an EMBL/GenBank/DDBJ whole genome shotgun (WGS) entry which is preliminary data.</text>
</comment>
<sequence length="140" mass="15251">MAQPTPQQLTEIDSRLGALLQAITSHPNWAGQSNPTLYNLWDFVSRSKYLLSEYDNVKAGRAVEHPEQFKRGAGSGEAKALEIFQDVCARTMMVQMMVEGGGGPVPGGQRMDYGEGVKTAVRELKGACPEDAVMMGMMLD</sequence>
<evidence type="ECO:0000313" key="1">
    <source>
        <dbReference type="EMBL" id="KAG4412585.1"/>
    </source>
</evidence>
<keyword evidence="2" id="KW-1185">Reference proteome</keyword>
<accession>A0A8H7W0I0</accession>